<keyword evidence="6 8" id="KW-1133">Transmembrane helix</keyword>
<evidence type="ECO:0000259" key="9">
    <source>
        <dbReference type="PROSITE" id="PS50928"/>
    </source>
</evidence>
<keyword evidence="11" id="KW-1185">Reference proteome</keyword>
<evidence type="ECO:0000256" key="7">
    <source>
        <dbReference type="ARBA" id="ARBA00023136"/>
    </source>
</evidence>
<keyword evidence="7 8" id="KW-0472">Membrane</keyword>
<feature type="transmembrane region" description="Helical" evidence="8">
    <location>
        <begin position="152"/>
        <end position="174"/>
    </location>
</feature>
<evidence type="ECO:0000313" key="10">
    <source>
        <dbReference type="EMBL" id="ACU94529.1"/>
    </source>
</evidence>
<keyword evidence="5 8" id="KW-0812">Transmembrane</keyword>
<feature type="transmembrane region" description="Helical" evidence="8">
    <location>
        <begin position="23"/>
        <end position="49"/>
    </location>
</feature>
<proteinExistence type="inferred from homology"/>
<dbReference type="GO" id="GO:0048473">
    <property type="term" value="P:D-methionine transmembrane transport"/>
    <property type="evidence" value="ECO:0007669"/>
    <property type="project" value="TreeGrafter"/>
</dbReference>
<dbReference type="EMBL" id="CP001682">
    <property type="protein sequence ID" value="ACU94529.1"/>
    <property type="molecule type" value="Genomic_DNA"/>
</dbReference>
<accession>C7MNN9</accession>
<dbReference type="PROSITE" id="PS50928">
    <property type="entry name" value="ABC_TM1"/>
    <property type="match status" value="1"/>
</dbReference>
<feature type="transmembrane region" description="Helical" evidence="8">
    <location>
        <begin position="194"/>
        <end position="213"/>
    </location>
</feature>
<name>C7MNN9_CRYCD</name>
<dbReference type="STRING" id="469378.Ccur_08270"/>
<dbReference type="eggNOG" id="COG2011">
    <property type="taxonomic scope" value="Bacteria"/>
</dbReference>
<dbReference type="InterPro" id="IPR051322">
    <property type="entry name" value="AA_ABC_Transporter_Permease"/>
</dbReference>
<gene>
    <name evidence="10" type="ordered locus">Ccur_08270</name>
</gene>
<dbReference type="HOGENOM" id="CLU_077375_0_1_11"/>
<dbReference type="CDD" id="cd06261">
    <property type="entry name" value="TM_PBP2"/>
    <property type="match status" value="1"/>
</dbReference>
<dbReference type="InterPro" id="IPR000515">
    <property type="entry name" value="MetI-like"/>
</dbReference>
<comment type="similarity">
    <text evidence="2">Belongs to the binding-protein-dependent transport system permease family. CysTW subfamily.</text>
</comment>
<keyword evidence="3 8" id="KW-0813">Transport</keyword>
<evidence type="ECO:0000256" key="8">
    <source>
        <dbReference type="RuleBase" id="RU363032"/>
    </source>
</evidence>
<evidence type="ECO:0000313" key="11">
    <source>
        <dbReference type="Proteomes" id="UP000000954"/>
    </source>
</evidence>
<feature type="domain" description="ABC transmembrane type-1" evidence="9">
    <location>
        <begin position="19"/>
        <end position="213"/>
    </location>
</feature>
<comment type="subcellular location">
    <subcellularLocation>
        <location evidence="1 8">Cell membrane</location>
        <topology evidence="1 8">Multi-pass membrane protein</topology>
    </subcellularLocation>
</comment>
<dbReference type="Pfam" id="PF00528">
    <property type="entry name" value="BPD_transp_1"/>
    <property type="match status" value="1"/>
</dbReference>
<dbReference type="InterPro" id="IPR035906">
    <property type="entry name" value="MetI-like_sf"/>
</dbReference>
<organism evidence="10 11">
    <name type="scientific">Cryptobacterium curtum (strain ATCC 700683 / DSM 15641 / CCUG 43107 / 12-3)</name>
    <dbReference type="NCBI Taxonomy" id="469378"/>
    <lineage>
        <taxon>Bacteria</taxon>
        <taxon>Bacillati</taxon>
        <taxon>Actinomycetota</taxon>
        <taxon>Coriobacteriia</taxon>
        <taxon>Eggerthellales</taxon>
        <taxon>Eggerthellaceae</taxon>
        <taxon>Cryptobacterium</taxon>
    </lineage>
</organism>
<dbReference type="OrthoDB" id="9793490at2"/>
<feature type="transmembrane region" description="Helical" evidence="8">
    <location>
        <begin position="88"/>
        <end position="111"/>
    </location>
</feature>
<dbReference type="Gene3D" id="1.10.3720.10">
    <property type="entry name" value="MetI-like"/>
    <property type="match status" value="1"/>
</dbReference>
<evidence type="ECO:0000256" key="6">
    <source>
        <dbReference type="ARBA" id="ARBA00022989"/>
    </source>
</evidence>
<dbReference type="FunFam" id="1.10.3720.10:FF:000002">
    <property type="entry name" value="D-methionine ABC transporter permease MetI"/>
    <property type="match status" value="1"/>
</dbReference>
<dbReference type="SUPFAM" id="SSF161098">
    <property type="entry name" value="MetI-like"/>
    <property type="match status" value="1"/>
</dbReference>
<dbReference type="AlphaFoldDB" id="C7MNN9"/>
<evidence type="ECO:0000256" key="4">
    <source>
        <dbReference type="ARBA" id="ARBA00022475"/>
    </source>
</evidence>
<evidence type="ECO:0000256" key="1">
    <source>
        <dbReference type="ARBA" id="ARBA00004651"/>
    </source>
</evidence>
<dbReference type="Proteomes" id="UP000000954">
    <property type="component" value="Chromosome"/>
</dbReference>
<evidence type="ECO:0000256" key="2">
    <source>
        <dbReference type="ARBA" id="ARBA00007069"/>
    </source>
</evidence>
<evidence type="ECO:0000256" key="3">
    <source>
        <dbReference type="ARBA" id="ARBA00022448"/>
    </source>
</evidence>
<dbReference type="RefSeq" id="WP_012803216.1">
    <property type="nucleotide sequence ID" value="NC_013170.1"/>
</dbReference>
<protein>
    <submittedName>
        <fullName evidence="10">ABC-type metal ion transport system, permease component</fullName>
    </submittedName>
</protein>
<dbReference type="PANTHER" id="PTHR30450">
    <property type="entry name" value="ABC TRANSPORTER PERMEASE"/>
    <property type="match status" value="1"/>
</dbReference>
<feature type="transmembrane region" description="Helical" evidence="8">
    <location>
        <begin position="61"/>
        <end position="82"/>
    </location>
</feature>
<reference evidence="10 11" key="1">
    <citation type="journal article" date="2009" name="Stand. Genomic Sci.">
        <title>Complete genome sequence of Cryptobacterium curtum type strain (12-3).</title>
        <authorList>
            <person name="Mavrommatis K."/>
            <person name="Pukall R."/>
            <person name="Rohde C."/>
            <person name="Chen F."/>
            <person name="Sims D."/>
            <person name="Brettin T."/>
            <person name="Kuske C."/>
            <person name="Detter J.C."/>
            <person name="Han C."/>
            <person name="Lapidus A."/>
            <person name="Copeland A."/>
            <person name="Glavina Del Rio T."/>
            <person name="Nolan M."/>
            <person name="Lucas S."/>
            <person name="Tice H."/>
            <person name="Cheng J.F."/>
            <person name="Bruce D."/>
            <person name="Goodwin L."/>
            <person name="Pitluck S."/>
            <person name="Ovchinnikova G."/>
            <person name="Pati A."/>
            <person name="Ivanova N."/>
            <person name="Chen A."/>
            <person name="Palaniappan K."/>
            <person name="Chain P."/>
            <person name="D'haeseleer P."/>
            <person name="Goker M."/>
            <person name="Bristow J."/>
            <person name="Eisen J.A."/>
            <person name="Markowitz V."/>
            <person name="Hugenholtz P."/>
            <person name="Rohde M."/>
            <person name="Klenk H.P."/>
            <person name="Kyrpides N.C."/>
        </authorList>
    </citation>
    <scope>NUCLEOTIDE SEQUENCE [LARGE SCALE GENOMIC DNA]</scope>
    <source>
        <strain evidence="11">ATCC 700683 / DSM 15641 / 12-3</strain>
    </source>
</reference>
<sequence length="225" mass="24197">MEVLTSFFGQYGQLLLVGTRDTVVMTLVSTLFAYLLGIPLGVLVTLTAPDGLRPHPALSRVLGWLVNIGRSVPFIILLVALIPFTRFIVGTSLGVPGAIVPLVISAAPFVARMVEQSLREVDSGLVEAAQSFGASTWQIVWKVYLHEAVPSLIRGASITLITLLGYSAMAGTVGAGGLGDIAIRYGYQRYQNDVMIATIIILIVLVQIVQSAGDMTARRMDKRNR</sequence>
<dbReference type="NCBIfam" id="NF008049">
    <property type="entry name" value="PRK10782.1"/>
    <property type="match status" value="1"/>
</dbReference>
<dbReference type="GO" id="GO:0005886">
    <property type="term" value="C:plasma membrane"/>
    <property type="evidence" value="ECO:0007669"/>
    <property type="project" value="UniProtKB-SubCell"/>
</dbReference>
<dbReference type="PANTHER" id="PTHR30450:SF1">
    <property type="entry name" value="D-METHIONINE TRANSPORT SYSTEM PERMEASE PROTEIN METI-RELATED"/>
    <property type="match status" value="1"/>
</dbReference>
<dbReference type="KEGG" id="ccu:Ccur_08270"/>
<evidence type="ECO:0000256" key="5">
    <source>
        <dbReference type="ARBA" id="ARBA00022692"/>
    </source>
</evidence>
<keyword evidence="4" id="KW-1003">Cell membrane</keyword>